<keyword evidence="3" id="KW-1185">Reference proteome</keyword>
<dbReference type="PANTHER" id="PTHR47266">
    <property type="entry name" value="ENDONUCLEASE-RELATED"/>
    <property type="match status" value="1"/>
</dbReference>
<dbReference type="Pfam" id="PF17921">
    <property type="entry name" value="Integrase_H2C2"/>
    <property type="match status" value="1"/>
</dbReference>
<gene>
    <name evidence="2" type="ORF">CXB51_036871</name>
</gene>
<dbReference type="InterPro" id="IPR052160">
    <property type="entry name" value="Gypsy_RT_Integrase-like"/>
</dbReference>
<name>A0A8J5XTE5_9ROSI</name>
<evidence type="ECO:0000313" key="3">
    <source>
        <dbReference type="Proteomes" id="UP000701853"/>
    </source>
</evidence>
<dbReference type="PROSITE" id="PS50994">
    <property type="entry name" value="INTEGRASE"/>
    <property type="match status" value="1"/>
</dbReference>
<sequence>MKEVVRKEVIKWLHVGIIYPVSNSSWKFKQSHSEGLFPIAFYGSDVRPTGRKCVAKSEICEILYHCHSSPSGGHFGGSRTVVKILQVGFFLPIMLNDVYEYVRNSDKCQRTGNISKSNKMPLTNIIEVELFDVWGIDFLGLFPSSYGKIYILVVVDYVSKWVEAQAYPKNDAKVVTRFLHKHAFTRFRTLRAIISDHTL</sequence>
<dbReference type="InterPro" id="IPR041588">
    <property type="entry name" value="Integrase_H2C2"/>
</dbReference>
<dbReference type="InterPro" id="IPR001584">
    <property type="entry name" value="Integrase_cat-core"/>
</dbReference>
<dbReference type="GO" id="GO:0003676">
    <property type="term" value="F:nucleic acid binding"/>
    <property type="evidence" value="ECO:0007669"/>
    <property type="project" value="InterPro"/>
</dbReference>
<dbReference type="Gene3D" id="1.10.340.70">
    <property type="match status" value="1"/>
</dbReference>
<dbReference type="SUPFAM" id="SSF53098">
    <property type="entry name" value="Ribonuclease H-like"/>
    <property type="match status" value="1"/>
</dbReference>
<dbReference type="GO" id="GO:0015074">
    <property type="term" value="P:DNA integration"/>
    <property type="evidence" value="ECO:0007669"/>
    <property type="project" value="InterPro"/>
</dbReference>
<protein>
    <recommendedName>
        <fullName evidence="1">Integrase catalytic domain-containing protein</fullName>
    </recommendedName>
</protein>
<feature type="domain" description="Integrase catalytic" evidence="1">
    <location>
        <begin position="117"/>
        <end position="199"/>
    </location>
</feature>
<proteinExistence type="predicted"/>
<dbReference type="Gene3D" id="3.30.420.10">
    <property type="entry name" value="Ribonuclease H-like superfamily/Ribonuclease H"/>
    <property type="match status" value="1"/>
</dbReference>
<accession>A0A8J5XTE5</accession>
<comment type="caution">
    <text evidence="2">The sequence shown here is derived from an EMBL/GenBank/DDBJ whole genome shotgun (WGS) entry which is preliminary data.</text>
</comment>
<dbReference type="InterPro" id="IPR012337">
    <property type="entry name" value="RNaseH-like_sf"/>
</dbReference>
<evidence type="ECO:0000313" key="2">
    <source>
        <dbReference type="EMBL" id="KAG8471343.1"/>
    </source>
</evidence>
<organism evidence="2 3">
    <name type="scientific">Gossypium anomalum</name>
    <dbReference type="NCBI Taxonomy" id="47600"/>
    <lineage>
        <taxon>Eukaryota</taxon>
        <taxon>Viridiplantae</taxon>
        <taxon>Streptophyta</taxon>
        <taxon>Embryophyta</taxon>
        <taxon>Tracheophyta</taxon>
        <taxon>Spermatophyta</taxon>
        <taxon>Magnoliopsida</taxon>
        <taxon>eudicotyledons</taxon>
        <taxon>Gunneridae</taxon>
        <taxon>Pentapetalae</taxon>
        <taxon>rosids</taxon>
        <taxon>malvids</taxon>
        <taxon>Malvales</taxon>
        <taxon>Malvaceae</taxon>
        <taxon>Malvoideae</taxon>
        <taxon>Gossypium</taxon>
    </lineage>
</organism>
<dbReference type="OrthoDB" id="998552at2759"/>
<reference evidence="2 3" key="1">
    <citation type="journal article" date="2021" name="bioRxiv">
        <title>The Gossypium anomalum genome as a resource for cotton improvement and evolutionary analysis of hybrid incompatibility.</title>
        <authorList>
            <person name="Grover C.E."/>
            <person name="Yuan D."/>
            <person name="Arick M.A."/>
            <person name="Miller E.R."/>
            <person name="Hu G."/>
            <person name="Peterson D.G."/>
            <person name="Wendel J.F."/>
            <person name="Udall J.A."/>
        </authorList>
    </citation>
    <scope>NUCLEOTIDE SEQUENCE [LARGE SCALE GENOMIC DNA]</scope>
    <source>
        <strain evidence="2">JFW-Udall</strain>
        <tissue evidence="2">Leaf</tissue>
    </source>
</reference>
<dbReference type="InterPro" id="IPR036397">
    <property type="entry name" value="RNaseH_sf"/>
</dbReference>
<dbReference type="Proteomes" id="UP000701853">
    <property type="component" value="Chromosome 13"/>
</dbReference>
<evidence type="ECO:0000259" key="1">
    <source>
        <dbReference type="PROSITE" id="PS50994"/>
    </source>
</evidence>
<dbReference type="EMBL" id="JAHUZN010000013">
    <property type="protein sequence ID" value="KAG8471343.1"/>
    <property type="molecule type" value="Genomic_DNA"/>
</dbReference>
<dbReference type="AlphaFoldDB" id="A0A8J5XTE5"/>